<protein>
    <recommendedName>
        <fullName evidence="3">DUF429 domain-containing protein</fullName>
    </recommendedName>
</protein>
<evidence type="ECO:0008006" key="3">
    <source>
        <dbReference type="Google" id="ProtNLM"/>
    </source>
</evidence>
<dbReference type="Pfam" id="PF04250">
    <property type="entry name" value="DUF429"/>
    <property type="match status" value="1"/>
</dbReference>
<accession>A0A1M4TGW8</accession>
<reference evidence="2" key="1">
    <citation type="submission" date="2016-11" db="EMBL/GenBank/DDBJ databases">
        <authorList>
            <person name="Varghese N."/>
            <person name="Submissions S."/>
        </authorList>
    </citation>
    <scope>NUCLEOTIDE SEQUENCE [LARGE SCALE GENOMIC DNA]</scope>
    <source>
        <strain evidence="2">DSM 18761</strain>
    </source>
</reference>
<keyword evidence="2" id="KW-1185">Reference proteome</keyword>
<dbReference type="AlphaFoldDB" id="A0A1M4TGW8"/>
<organism evidence="1 2">
    <name type="scientific">Thermoanaerobacter uzonensis DSM 18761</name>
    <dbReference type="NCBI Taxonomy" id="1123369"/>
    <lineage>
        <taxon>Bacteria</taxon>
        <taxon>Bacillati</taxon>
        <taxon>Bacillota</taxon>
        <taxon>Clostridia</taxon>
        <taxon>Thermoanaerobacterales</taxon>
        <taxon>Thermoanaerobacteraceae</taxon>
        <taxon>Thermoanaerobacter</taxon>
    </lineage>
</organism>
<gene>
    <name evidence="1" type="ORF">SAMN02745195_00359</name>
</gene>
<evidence type="ECO:0000313" key="2">
    <source>
        <dbReference type="Proteomes" id="UP000184127"/>
    </source>
</evidence>
<sequence>MNIDEKVLGIDGAREGWSVATCKDGKAFAQFFRRIEDVWRFYHDKLELVLIDIPIGLPHSQKRYRSCDEEARKFLGYPRSSSVFSPPCREVFEVEDYKKALTINKNILGRGLLK</sequence>
<name>A0A1M4TGW8_9THEO</name>
<dbReference type="InterPro" id="IPR007362">
    <property type="entry name" value="DUF429"/>
</dbReference>
<evidence type="ECO:0000313" key="1">
    <source>
        <dbReference type="EMBL" id="SHE43645.1"/>
    </source>
</evidence>
<proteinExistence type="predicted"/>
<dbReference type="Proteomes" id="UP000184127">
    <property type="component" value="Unassembled WGS sequence"/>
</dbReference>
<dbReference type="EMBL" id="FQUR01000007">
    <property type="protein sequence ID" value="SHE43645.1"/>
    <property type="molecule type" value="Genomic_DNA"/>
</dbReference>